<dbReference type="PANTHER" id="PTHR12048">
    <property type="entry name" value="CCAAT-BINDING FACTOR-RELATED"/>
    <property type="match status" value="1"/>
</dbReference>
<dbReference type="Pfam" id="PF03914">
    <property type="entry name" value="CBF"/>
    <property type="match status" value="1"/>
</dbReference>
<evidence type="ECO:0000259" key="2">
    <source>
        <dbReference type="Pfam" id="PF03914"/>
    </source>
</evidence>
<sequence>MRLGNKTIKNEEKIKEENSALEQKLGWFEQNGNSDDEEGEETYFDIKDETSSSTLNNIKYDKQNIPSLPKRRNAYDPNARNPLFSGADFSLDTELYILARHYHPTVASFARTLIQGGSIHYKGDPLIDLSQM</sequence>
<dbReference type="Proteomes" id="UP000887561">
    <property type="component" value="Unplaced"/>
</dbReference>
<name>A0A915LQE9_MELJA</name>
<evidence type="ECO:0000313" key="4">
    <source>
        <dbReference type="WBParaSite" id="scaffold16513_cov196.g18289"/>
    </source>
</evidence>
<dbReference type="InterPro" id="IPR040155">
    <property type="entry name" value="CEBPZ/Mak21-like"/>
</dbReference>
<evidence type="ECO:0000313" key="3">
    <source>
        <dbReference type="Proteomes" id="UP000887561"/>
    </source>
</evidence>
<organism evidence="3 4">
    <name type="scientific">Meloidogyne javanica</name>
    <name type="common">Root-knot nematode worm</name>
    <dbReference type="NCBI Taxonomy" id="6303"/>
    <lineage>
        <taxon>Eukaryota</taxon>
        <taxon>Metazoa</taxon>
        <taxon>Ecdysozoa</taxon>
        <taxon>Nematoda</taxon>
        <taxon>Chromadorea</taxon>
        <taxon>Rhabditida</taxon>
        <taxon>Tylenchina</taxon>
        <taxon>Tylenchomorpha</taxon>
        <taxon>Tylenchoidea</taxon>
        <taxon>Meloidogynidae</taxon>
        <taxon>Meloidogyninae</taxon>
        <taxon>Meloidogyne</taxon>
        <taxon>Meloidogyne incognita group</taxon>
    </lineage>
</organism>
<accession>A0A915LQE9</accession>
<dbReference type="PANTHER" id="PTHR12048:SF0">
    <property type="entry name" value="CCAAT_ENHANCER-BINDING PROTEIN ZETA"/>
    <property type="match status" value="1"/>
</dbReference>
<reference evidence="4" key="1">
    <citation type="submission" date="2022-11" db="UniProtKB">
        <authorList>
            <consortium name="WormBaseParasite"/>
        </authorList>
    </citation>
    <scope>IDENTIFICATION</scope>
</reference>
<comment type="similarity">
    <text evidence="1">Belongs to the CBF/MAK21 family.</text>
</comment>
<evidence type="ECO:0000256" key="1">
    <source>
        <dbReference type="ARBA" id="ARBA00007797"/>
    </source>
</evidence>
<dbReference type="GO" id="GO:0005634">
    <property type="term" value="C:nucleus"/>
    <property type="evidence" value="ECO:0007669"/>
    <property type="project" value="TreeGrafter"/>
</dbReference>
<dbReference type="InterPro" id="IPR005612">
    <property type="entry name" value="CCAAT-binding_factor"/>
</dbReference>
<proteinExistence type="inferred from homology"/>
<dbReference type="AlphaFoldDB" id="A0A915LQE9"/>
<dbReference type="WBParaSite" id="scaffold16513_cov196.g18289">
    <property type="protein sequence ID" value="scaffold16513_cov196.g18289"/>
    <property type="gene ID" value="scaffold16513_cov196.g18289"/>
</dbReference>
<keyword evidence="3" id="KW-1185">Reference proteome</keyword>
<protein>
    <submittedName>
        <fullName evidence="4">CCAAT-binding factor domain-containing protein</fullName>
    </submittedName>
</protein>
<feature type="domain" description="CCAAT-binding factor" evidence="2">
    <location>
        <begin position="33"/>
        <end position="110"/>
    </location>
</feature>